<keyword evidence="1" id="KW-0732">Signal</keyword>
<dbReference type="OrthoDB" id="2331083at2759"/>
<dbReference type="GO" id="GO:0003824">
    <property type="term" value="F:catalytic activity"/>
    <property type="evidence" value="ECO:0007669"/>
    <property type="project" value="InterPro"/>
</dbReference>
<dbReference type="GO" id="GO:0055085">
    <property type="term" value="P:transmembrane transport"/>
    <property type="evidence" value="ECO:0007669"/>
    <property type="project" value="InterPro"/>
</dbReference>
<reference evidence="2 3" key="1">
    <citation type="submission" date="2017-02" db="EMBL/GenBank/DDBJ databases">
        <title>Genomes of Trichoderma spp. with biocontrol activity.</title>
        <authorList>
            <person name="Gardiner D."/>
            <person name="Kazan K."/>
            <person name="Vos C."/>
            <person name="Harvey P."/>
        </authorList>
    </citation>
    <scope>NUCLEOTIDE SEQUENCE [LARGE SCALE GENOMIC DNA]</scope>
    <source>
        <strain evidence="2 3">A5MH</strain>
    </source>
</reference>
<dbReference type="Gene3D" id="3.40.50.1580">
    <property type="entry name" value="Nucleoside phosphorylase domain"/>
    <property type="match status" value="1"/>
</dbReference>
<dbReference type="Pfam" id="PF06516">
    <property type="entry name" value="NUP"/>
    <property type="match status" value="1"/>
</dbReference>
<sequence>MFFTLVLSTLLTVMAHIPAVYAQPPSSVLSPKVFIISMFDPEGQIWHDNFIQSGLGNLSSRVITTPGLSMLYTRIFCTQTGTVCQLTVGEGEINSAVSMTALILSSRFNLTQTYFLLAGIAGVNPRYATIGSVALARYSVQVALQYEIDPRSLPGDWPTGYIPYGRTYPFEYPCITYGTEVFELSANLRDAAYNFTQRAKLVDADEPRRYRALYGSMGESYRMAVRPPSVVKCDGATSDVYYSGEKLARAFENTTALWTNGTGAYCMSAQEDNAILEVLVRFAIEGFVDFSRIIAMRTGSNFDRPPPSLSDWEHLTRADQNGFHIAIANLYNAGIEIVRGILDNWNCTFEKGVAPANYIGDIFGSLGGHPDFGFGSITGGRRLKSAAAAAAAAASKRDENDRGRYTLASVEMARRRQFGVKGGMKM</sequence>
<dbReference type="GO" id="GO:0009116">
    <property type="term" value="P:nucleoside metabolic process"/>
    <property type="evidence" value="ECO:0007669"/>
    <property type="project" value="InterPro"/>
</dbReference>
<dbReference type="GO" id="GO:0005783">
    <property type="term" value="C:endoplasmic reticulum"/>
    <property type="evidence" value="ECO:0007669"/>
    <property type="project" value="TreeGrafter"/>
</dbReference>
<dbReference type="InterPro" id="IPR035994">
    <property type="entry name" value="Nucleoside_phosphorylase_sf"/>
</dbReference>
<accession>A0A2K0TKK4</accession>
<name>A0A2K0TKK4_9HYPO</name>
<protein>
    <recommendedName>
        <fullName evidence="4">Purine nucleoside permease</fullName>
    </recommendedName>
</protein>
<evidence type="ECO:0008006" key="4">
    <source>
        <dbReference type="Google" id="ProtNLM"/>
    </source>
</evidence>
<evidence type="ECO:0000256" key="1">
    <source>
        <dbReference type="SAM" id="SignalP"/>
    </source>
</evidence>
<gene>
    <name evidence="2" type="ORF">TGAMA5MH_02090</name>
</gene>
<proteinExistence type="predicted"/>
<evidence type="ECO:0000313" key="3">
    <source>
        <dbReference type="Proteomes" id="UP000236546"/>
    </source>
</evidence>
<dbReference type="PANTHER" id="PTHR38643:SF1">
    <property type="entry name" value="PURINE NUCLEOSIDE PERMEASE C285.05-RELATED"/>
    <property type="match status" value="1"/>
</dbReference>
<dbReference type="EMBL" id="MTYH01000016">
    <property type="protein sequence ID" value="PNP46055.1"/>
    <property type="molecule type" value="Genomic_DNA"/>
</dbReference>
<organism evidence="2 3">
    <name type="scientific">Trichoderma gamsii</name>
    <dbReference type="NCBI Taxonomy" id="398673"/>
    <lineage>
        <taxon>Eukaryota</taxon>
        <taxon>Fungi</taxon>
        <taxon>Dikarya</taxon>
        <taxon>Ascomycota</taxon>
        <taxon>Pezizomycotina</taxon>
        <taxon>Sordariomycetes</taxon>
        <taxon>Hypocreomycetidae</taxon>
        <taxon>Hypocreales</taxon>
        <taxon>Hypocreaceae</taxon>
        <taxon>Trichoderma</taxon>
    </lineage>
</organism>
<dbReference type="Proteomes" id="UP000236546">
    <property type="component" value="Unassembled WGS sequence"/>
</dbReference>
<dbReference type="PANTHER" id="PTHR38643">
    <property type="entry name" value="PURINE NUCLEOSIDE PERMEASE C285.05-RELATED"/>
    <property type="match status" value="1"/>
</dbReference>
<feature type="signal peptide" evidence="1">
    <location>
        <begin position="1"/>
        <end position="22"/>
    </location>
</feature>
<dbReference type="AlphaFoldDB" id="A0A2K0TKK4"/>
<comment type="caution">
    <text evidence="2">The sequence shown here is derived from an EMBL/GenBank/DDBJ whole genome shotgun (WGS) entry which is preliminary data.</text>
</comment>
<evidence type="ECO:0000313" key="2">
    <source>
        <dbReference type="EMBL" id="PNP46055.1"/>
    </source>
</evidence>
<feature type="chain" id="PRO_5014393214" description="Purine nucleoside permease" evidence="1">
    <location>
        <begin position="23"/>
        <end position="426"/>
    </location>
</feature>
<dbReference type="InterPro" id="IPR009486">
    <property type="entry name" value="Pur_nuclsid_perm"/>
</dbReference>